<evidence type="ECO:0000259" key="3">
    <source>
        <dbReference type="Pfam" id="PF01408"/>
    </source>
</evidence>
<evidence type="ECO:0000313" key="4">
    <source>
        <dbReference type="EMBL" id="KRM24717.1"/>
    </source>
</evidence>
<comment type="similarity">
    <text evidence="1">Belongs to the Gfo/Idh/MocA family.</text>
</comment>
<sequence>MGAAQIAPRFIAGLREAGAAQVLAIGTRNLSRTQKFAHANQIPRAYGSYAELVADPDLDVIYIPLYNGGHYAGAKLAINHGKSVLL</sequence>
<dbReference type="InterPro" id="IPR050984">
    <property type="entry name" value="Gfo/Idh/MocA_domain"/>
</dbReference>
<evidence type="ECO:0000256" key="1">
    <source>
        <dbReference type="ARBA" id="ARBA00010928"/>
    </source>
</evidence>
<reference evidence="4 5" key="1">
    <citation type="journal article" date="2015" name="Genome Announc.">
        <title>Expanding the biotechnology potential of lactobacilli through comparative genomics of 213 strains and associated genera.</title>
        <authorList>
            <person name="Sun Z."/>
            <person name="Harris H.M."/>
            <person name="McCann A."/>
            <person name="Guo C."/>
            <person name="Argimon S."/>
            <person name="Zhang W."/>
            <person name="Yang X."/>
            <person name="Jeffery I.B."/>
            <person name="Cooney J.C."/>
            <person name="Kagawa T.F."/>
            <person name="Liu W."/>
            <person name="Song Y."/>
            <person name="Salvetti E."/>
            <person name="Wrobel A."/>
            <person name="Rasinkangas P."/>
            <person name="Parkhill J."/>
            <person name="Rea M.C."/>
            <person name="O'Sullivan O."/>
            <person name="Ritari J."/>
            <person name="Douillard F.P."/>
            <person name="Paul Ross R."/>
            <person name="Yang R."/>
            <person name="Briner A.E."/>
            <person name="Felis G.E."/>
            <person name="de Vos W.M."/>
            <person name="Barrangou R."/>
            <person name="Klaenhammer T.R."/>
            <person name="Caufield P.W."/>
            <person name="Cui Y."/>
            <person name="Zhang H."/>
            <person name="O'Toole P.W."/>
        </authorList>
    </citation>
    <scope>NUCLEOTIDE SEQUENCE [LARGE SCALE GENOMIC DNA]</scope>
    <source>
        <strain evidence="4 5">DSM 15836</strain>
    </source>
</reference>
<accession>A0ABR5PIG8</accession>
<dbReference type="InterPro" id="IPR036291">
    <property type="entry name" value="NAD(P)-bd_dom_sf"/>
</dbReference>
<proteinExistence type="inferred from homology"/>
<dbReference type="EMBL" id="AZFI01000156">
    <property type="protein sequence ID" value="KRM24717.1"/>
    <property type="molecule type" value="Genomic_DNA"/>
</dbReference>
<organism evidence="4 5">
    <name type="scientific">Ligilactobacillus acidipiscis DSM 15836</name>
    <dbReference type="NCBI Taxonomy" id="1423716"/>
    <lineage>
        <taxon>Bacteria</taxon>
        <taxon>Bacillati</taxon>
        <taxon>Bacillota</taxon>
        <taxon>Bacilli</taxon>
        <taxon>Lactobacillales</taxon>
        <taxon>Lactobacillaceae</taxon>
        <taxon>Ligilactobacillus</taxon>
    </lineage>
</organism>
<evidence type="ECO:0000256" key="2">
    <source>
        <dbReference type="ARBA" id="ARBA00023002"/>
    </source>
</evidence>
<keyword evidence="2" id="KW-0560">Oxidoreductase</keyword>
<dbReference type="Gene3D" id="3.40.50.720">
    <property type="entry name" value="NAD(P)-binding Rossmann-like Domain"/>
    <property type="match status" value="1"/>
</dbReference>
<dbReference type="PANTHER" id="PTHR22604">
    <property type="entry name" value="OXIDOREDUCTASES"/>
    <property type="match status" value="1"/>
</dbReference>
<dbReference type="Proteomes" id="UP000051217">
    <property type="component" value="Unassembled WGS sequence"/>
</dbReference>
<feature type="domain" description="Gfo/Idh/MocA-like oxidoreductase N-terminal" evidence="3">
    <location>
        <begin position="2"/>
        <end position="86"/>
    </location>
</feature>
<gene>
    <name evidence="4" type="ORF">FC65_GL000551</name>
</gene>
<dbReference type="InterPro" id="IPR000683">
    <property type="entry name" value="Gfo/Idh/MocA-like_OxRdtase_N"/>
</dbReference>
<comment type="caution">
    <text evidence="4">The sequence shown here is derived from an EMBL/GenBank/DDBJ whole genome shotgun (WGS) entry which is preliminary data.</text>
</comment>
<dbReference type="SUPFAM" id="SSF51735">
    <property type="entry name" value="NAD(P)-binding Rossmann-fold domains"/>
    <property type="match status" value="1"/>
</dbReference>
<dbReference type="Pfam" id="PF01408">
    <property type="entry name" value="GFO_IDH_MocA"/>
    <property type="match status" value="1"/>
</dbReference>
<name>A0ABR5PIG8_9LACO</name>
<keyword evidence="5" id="KW-1185">Reference proteome</keyword>
<dbReference type="PANTHER" id="PTHR22604:SF105">
    <property type="entry name" value="TRANS-1,2-DIHYDROBENZENE-1,2-DIOL DEHYDROGENASE"/>
    <property type="match status" value="1"/>
</dbReference>
<protein>
    <submittedName>
        <fullName evidence="4">Gfo Idh MocA family oxidoreductase</fullName>
    </submittedName>
</protein>
<evidence type="ECO:0000313" key="5">
    <source>
        <dbReference type="Proteomes" id="UP000051217"/>
    </source>
</evidence>